<dbReference type="GO" id="GO:0009535">
    <property type="term" value="C:chloroplast thylakoid membrane"/>
    <property type="evidence" value="ECO:0007669"/>
    <property type="project" value="TreeGrafter"/>
</dbReference>
<gene>
    <name evidence="1" type="ORF">RJ641_008160</name>
</gene>
<dbReference type="AlphaFoldDB" id="A0AAN8VA80"/>
<name>A0AAN8VA80_9MAGN</name>
<evidence type="ECO:0000313" key="2">
    <source>
        <dbReference type="Proteomes" id="UP001370490"/>
    </source>
</evidence>
<dbReference type="InterPro" id="IPR050407">
    <property type="entry name" value="Geranylgeranyl_reductase"/>
</dbReference>
<protein>
    <submittedName>
        <fullName evidence="1">Uncharacterized protein</fullName>
    </submittedName>
</protein>
<dbReference type="PANTHER" id="PTHR42685">
    <property type="entry name" value="GERANYLGERANYL DIPHOSPHATE REDUCTASE"/>
    <property type="match status" value="1"/>
</dbReference>
<dbReference type="GO" id="GO:0045550">
    <property type="term" value="F:geranylgeranyl reductase activity"/>
    <property type="evidence" value="ECO:0007669"/>
    <property type="project" value="TreeGrafter"/>
</dbReference>
<dbReference type="Proteomes" id="UP001370490">
    <property type="component" value="Unassembled WGS sequence"/>
</dbReference>
<evidence type="ECO:0000313" key="1">
    <source>
        <dbReference type="EMBL" id="KAK6926441.1"/>
    </source>
</evidence>
<organism evidence="1 2">
    <name type="scientific">Dillenia turbinata</name>
    <dbReference type="NCBI Taxonomy" id="194707"/>
    <lineage>
        <taxon>Eukaryota</taxon>
        <taxon>Viridiplantae</taxon>
        <taxon>Streptophyta</taxon>
        <taxon>Embryophyta</taxon>
        <taxon>Tracheophyta</taxon>
        <taxon>Spermatophyta</taxon>
        <taxon>Magnoliopsida</taxon>
        <taxon>eudicotyledons</taxon>
        <taxon>Gunneridae</taxon>
        <taxon>Pentapetalae</taxon>
        <taxon>Dilleniales</taxon>
        <taxon>Dilleniaceae</taxon>
        <taxon>Dillenia</taxon>
    </lineage>
</organism>
<sequence length="87" mass="9533">MFECNPSGSKPYGGAIPLVMLDEDVDRKVTRVKVISSSNLTVDFGSTLKPHEFISMCRREVLDSFLHHRAVSVGSEPIMGLVTGLEP</sequence>
<dbReference type="GO" id="GO:0015995">
    <property type="term" value="P:chlorophyll biosynthetic process"/>
    <property type="evidence" value="ECO:0007669"/>
    <property type="project" value="TreeGrafter"/>
</dbReference>
<accession>A0AAN8VA80</accession>
<dbReference type="PANTHER" id="PTHR42685:SF13">
    <property type="entry name" value="GERANYLGERANYL DIPHOSPHATE REDUCTASE"/>
    <property type="match status" value="1"/>
</dbReference>
<reference evidence="1 2" key="1">
    <citation type="submission" date="2023-12" db="EMBL/GenBank/DDBJ databases">
        <title>A high-quality genome assembly for Dillenia turbinata (Dilleniales).</title>
        <authorList>
            <person name="Chanderbali A."/>
        </authorList>
    </citation>
    <scope>NUCLEOTIDE SEQUENCE [LARGE SCALE GENOMIC DNA]</scope>
    <source>
        <strain evidence="1">LSX21</strain>
        <tissue evidence="1">Leaf</tissue>
    </source>
</reference>
<proteinExistence type="predicted"/>
<comment type="caution">
    <text evidence="1">The sequence shown here is derived from an EMBL/GenBank/DDBJ whole genome shotgun (WGS) entry which is preliminary data.</text>
</comment>
<dbReference type="EMBL" id="JBAMMX010000015">
    <property type="protein sequence ID" value="KAK6926441.1"/>
    <property type="molecule type" value="Genomic_DNA"/>
</dbReference>
<keyword evidence="2" id="KW-1185">Reference proteome</keyword>